<keyword evidence="9" id="KW-0966">Cell projection</keyword>
<sequence>MNEITQESGKKPSEQELTEAQKQQKKAEVTELVELHRGLVKRIANHLAARMPASVQIDDLVQSGMIGLLEAAGKYDASKGASFETFAGIRIRGAMLDEIRKGDWGPRSVYRNSRKVSEAIQRVESRLGRDARDFEVAAELNVKVGEFYTILSDLRGCRLFSFEELFDSEESRMQARSGDQGPQADTQEEKFKYALVDAIEKLPEREKLVLMLYYDEEMNLKEIGKVLGVSESRVSQIHSQAALRLRGKLHHWLS</sequence>
<comment type="function">
    <text evidence="6">Sigma factors are initiation factors that promote the attachment of RNA polymerase to specific initiation sites and are then released. This sigma factor controls the expression of flagella-related genes.</text>
</comment>
<dbReference type="NCBIfam" id="TIGR02479">
    <property type="entry name" value="FliA_WhiG"/>
    <property type="match status" value="1"/>
</dbReference>
<dbReference type="InterPro" id="IPR013325">
    <property type="entry name" value="RNA_pol_sigma_r2"/>
</dbReference>
<keyword evidence="1 6" id="KW-0963">Cytoplasm</keyword>
<dbReference type="InterPro" id="IPR012845">
    <property type="entry name" value="RNA_pol_sigma_FliA_WhiG"/>
</dbReference>
<dbReference type="HAMAP" id="MF_00962">
    <property type="entry name" value="Sigma70_FliA"/>
    <property type="match status" value="1"/>
</dbReference>
<dbReference type="Gene3D" id="1.10.1740.10">
    <property type="match status" value="1"/>
</dbReference>
<dbReference type="FunFam" id="1.20.140.160:FF:000001">
    <property type="entry name" value="RNA polymerase sigma factor FliA"/>
    <property type="match status" value="1"/>
</dbReference>
<feature type="short sequence motif" description="Interaction with polymerase core subunit RpoC" evidence="6">
    <location>
        <begin position="59"/>
        <end position="62"/>
    </location>
</feature>
<dbReference type="RefSeq" id="WP_082212119.1">
    <property type="nucleotide sequence ID" value="NZ_CP013251.1"/>
</dbReference>
<feature type="region of interest" description="Sigma-70 factor domain-4" evidence="6">
    <location>
        <begin position="198"/>
        <end position="246"/>
    </location>
</feature>
<feature type="region of interest" description="Sigma-70 factor domain-2" evidence="6">
    <location>
        <begin position="32"/>
        <end position="104"/>
    </location>
</feature>
<dbReference type="GO" id="GO:0003899">
    <property type="term" value="F:DNA-directed RNA polymerase activity"/>
    <property type="evidence" value="ECO:0007669"/>
    <property type="project" value="InterPro"/>
</dbReference>
<dbReference type="GO" id="GO:0006352">
    <property type="term" value="P:DNA-templated transcription initiation"/>
    <property type="evidence" value="ECO:0007669"/>
    <property type="project" value="UniProtKB-UniRule"/>
</dbReference>
<dbReference type="InterPro" id="IPR007627">
    <property type="entry name" value="RNA_pol_sigma70_r2"/>
</dbReference>
<evidence type="ECO:0000256" key="6">
    <source>
        <dbReference type="HAMAP-Rule" id="MF_00962"/>
    </source>
</evidence>
<dbReference type="GO" id="GO:0016987">
    <property type="term" value="F:sigma factor activity"/>
    <property type="evidence" value="ECO:0007669"/>
    <property type="project" value="UniProtKB-UniRule"/>
</dbReference>
<evidence type="ECO:0000256" key="7">
    <source>
        <dbReference type="SAM" id="MobiDB-lite"/>
    </source>
</evidence>
<dbReference type="CDD" id="cd06171">
    <property type="entry name" value="Sigma70_r4"/>
    <property type="match status" value="1"/>
</dbReference>
<dbReference type="PANTHER" id="PTHR30385">
    <property type="entry name" value="SIGMA FACTOR F FLAGELLAR"/>
    <property type="match status" value="1"/>
</dbReference>
<dbReference type="Gene3D" id="1.20.140.160">
    <property type="match status" value="1"/>
</dbReference>
<dbReference type="InterPro" id="IPR000943">
    <property type="entry name" value="RNA_pol_sigma70"/>
</dbReference>
<accession>A0A142BFL5</accession>
<dbReference type="InterPro" id="IPR013324">
    <property type="entry name" value="RNA_pol_sigma_r3/r4-like"/>
</dbReference>
<comment type="subcellular location">
    <subcellularLocation>
        <location evidence="6">Cytoplasm</location>
    </subcellularLocation>
</comment>
<keyword evidence="9" id="KW-0969">Cilium</keyword>
<feature type="domain" description="RNA polymerase sigma-70" evidence="8">
    <location>
        <begin position="59"/>
        <end position="72"/>
    </location>
</feature>
<dbReference type="SUPFAM" id="SSF88659">
    <property type="entry name" value="Sigma3 and sigma4 domains of RNA polymerase sigma factors"/>
    <property type="match status" value="2"/>
</dbReference>
<evidence type="ECO:0000313" key="9">
    <source>
        <dbReference type="EMBL" id="AMO57541.1"/>
    </source>
</evidence>
<dbReference type="KEGG" id="emp:EZMO1_3560"/>
<dbReference type="Pfam" id="PF04545">
    <property type="entry name" value="Sigma70_r4"/>
    <property type="match status" value="1"/>
</dbReference>
<dbReference type="STRING" id="570277.EZMO1_3560"/>
<evidence type="ECO:0000256" key="1">
    <source>
        <dbReference type="ARBA" id="ARBA00022490"/>
    </source>
</evidence>
<comment type="caution">
    <text evidence="6">Lacks conserved residue(s) required for the propagation of feature annotation.</text>
</comment>
<dbReference type="Pfam" id="PF04542">
    <property type="entry name" value="Sigma70_r2"/>
    <property type="match status" value="1"/>
</dbReference>
<keyword evidence="2 6" id="KW-0805">Transcription regulation</keyword>
<dbReference type="PRINTS" id="PR00046">
    <property type="entry name" value="SIGMA70FCT"/>
</dbReference>
<dbReference type="PANTHER" id="PTHR30385:SF7">
    <property type="entry name" value="RNA POLYMERASE SIGMA FACTOR FLIA"/>
    <property type="match status" value="1"/>
</dbReference>
<dbReference type="GO" id="GO:0005737">
    <property type="term" value="C:cytoplasm"/>
    <property type="evidence" value="ECO:0007669"/>
    <property type="project" value="UniProtKB-SubCell"/>
</dbReference>
<feature type="DNA-binding region" description="H-T-H motif" evidence="6">
    <location>
        <begin position="220"/>
        <end position="239"/>
    </location>
</feature>
<dbReference type="SUPFAM" id="SSF88946">
    <property type="entry name" value="Sigma2 domain of RNA polymerase sigma factors"/>
    <property type="match status" value="1"/>
</dbReference>
<keyword evidence="9" id="KW-0282">Flagellum</keyword>
<reference evidence="9 10" key="1">
    <citation type="journal article" date="2016" name="Front. Microbiol.">
        <title>Genomic Insight into the Host-Endosymbiont Relationship of Endozoicomonas montiporae CL-33(T) with its Coral Host.</title>
        <authorList>
            <person name="Ding J.-Y."/>
            <person name="Shiu J.-H."/>
            <person name="Chen W.-M."/>
            <person name="Chiang Y.-R."/>
            <person name="Tang S.-L."/>
        </authorList>
    </citation>
    <scope>NUCLEOTIDE SEQUENCE [LARGE SCALE GENOMIC DNA]</scope>
    <source>
        <strain evidence="9 10">CL-33</strain>
    </source>
</reference>
<evidence type="ECO:0000259" key="8">
    <source>
        <dbReference type="PROSITE" id="PS00715"/>
    </source>
</evidence>
<keyword evidence="5 6" id="KW-0804">Transcription</keyword>
<dbReference type="NCBIfam" id="NF005413">
    <property type="entry name" value="PRK06986.1"/>
    <property type="match status" value="1"/>
</dbReference>
<organism evidence="9 10">
    <name type="scientific">Endozoicomonas montiporae CL-33</name>
    <dbReference type="NCBI Taxonomy" id="570277"/>
    <lineage>
        <taxon>Bacteria</taxon>
        <taxon>Pseudomonadati</taxon>
        <taxon>Pseudomonadota</taxon>
        <taxon>Gammaproteobacteria</taxon>
        <taxon>Oceanospirillales</taxon>
        <taxon>Endozoicomonadaceae</taxon>
        <taxon>Endozoicomonas</taxon>
    </lineage>
</organism>
<dbReference type="AlphaFoldDB" id="A0A142BFL5"/>
<dbReference type="OrthoDB" id="9799825at2"/>
<dbReference type="InterPro" id="IPR028617">
    <property type="entry name" value="Sigma70_FliA"/>
</dbReference>
<keyword evidence="4 6" id="KW-0238">DNA-binding</keyword>
<protein>
    <recommendedName>
        <fullName evidence="6">RNA polymerase sigma factor FliA</fullName>
    </recommendedName>
    <alternativeName>
        <fullName evidence="6">RNA polymerase sigma factor for flagellar operon</fullName>
    </alternativeName>
    <alternativeName>
        <fullName evidence="6">Sigma F</fullName>
    </alternativeName>
    <alternativeName>
        <fullName evidence="6">Sigma-28</fullName>
    </alternativeName>
</protein>
<comment type="similarity">
    <text evidence="6">Belongs to the sigma-70 factor family. FliA subfamily.</text>
</comment>
<dbReference type="GO" id="GO:0003677">
    <property type="term" value="F:DNA binding"/>
    <property type="evidence" value="ECO:0007669"/>
    <property type="project" value="UniProtKB-UniRule"/>
</dbReference>
<proteinExistence type="inferred from homology"/>
<dbReference type="PROSITE" id="PS00715">
    <property type="entry name" value="SIGMA70_1"/>
    <property type="match status" value="1"/>
</dbReference>
<evidence type="ECO:0000256" key="5">
    <source>
        <dbReference type="ARBA" id="ARBA00023163"/>
    </source>
</evidence>
<gene>
    <name evidence="9" type="primary">fliA2</name>
    <name evidence="6" type="synonym">fliA</name>
    <name evidence="9" type="ORF">EZMO1_3560</name>
</gene>
<dbReference type="EMBL" id="CP013251">
    <property type="protein sequence ID" value="AMO57541.1"/>
    <property type="molecule type" value="Genomic_DNA"/>
</dbReference>
<evidence type="ECO:0000256" key="3">
    <source>
        <dbReference type="ARBA" id="ARBA00023082"/>
    </source>
</evidence>
<dbReference type="InterPro" id="IPR014284">
    <property type="entry name" value="RNA_pol_sigma-70_dom"/>
</dbReference>
<keyword evidence="3 6" id="KW-0731">Sigma factor</keyword>
<dbReference type="InterPro" id="IPR007630">
    <property type="entry name" value="RNA_pol_sigma70_r4"/>
</dbReference>
<evidence type="ECO:0000256" key="4">
    <source>
        <dbReference type="ARBA" id="ARBA00023125"/>
    </source>
</evidence>
<dbReference type="PIRSF" id="PIRSF000770">
    <property type="entry name" value="RNA_pol_sigma-SigE/K"/>
    <property type="match status" value="1"/>
</dbReference>
<evidence type="ECO:0000313" key="10">
    <source>
        <dbReference type="Proteomes" id="UP000071065"/>
    </source>
</evidence>
<feature type="region of interest" description="Disordered" evidence="7">
    <location>
        <begin position="1"/>
        <end position="23"/>
    </location>
</feature>
<dbReference type="Proteomes" id="UP000071065">
    <property type="component" value="Chromosome"/>
</dbReference>
<dbReference type="NCBIfam" id="TIGR02937">
    <property type="entry name" value="sigma70-ECF"/>
    <property type="match status" value="1"/>
</dbReference>
<evidence type="ECO:0000256" key="2">
    <source>
        <dbReference type="ARBA" id="ARBA00023015"/>
    </source>
</evidence>
<name>A0A142BFL5_9GAMM</name>
<dbReference type="PATRIC" id="fig|570277.3.peg.3838"/>